<keyword evidence="1" id="KW-0812">Transmembrane</keyword>
<feature type="transmembrane region" description="Helical" evidence="1">
    <location>
        <begin position="76"/>
        <end position="92"/>
    </location>
</feature>
<evidence type="ECO:0000256" key="1">
    <source>
        <dbReference type="SAM" id="Phobius"/>
    </source>
</evidence>
<keyword evidence="1" id="KW-1133">Transmembrane helix</keyword>
<dbReference type="AlphaFoldDB" id="A0A6G6Y6Y3"/>
<dbReference type="KEGG" id="spzr:G5C33_13355"/>
<dbReference type="Pfam" id="PF20556">
    <property type="entry name" value="DUF6768"/>
    <property type="match status" value="1"/>
</dbReference>
<protein>
    <submittedName>
        <fullName evidence="2">Uncharacterized protein</fullName>
    </submittedName>
</protein>
<keyword evidence="1" id="KW-0472">Membrane</keyword>
<dbReference type="EMBL" id="CP049109">
    <property type="protein sequence ID" value="QIG80669.1"/>
    <property type="molecule type" value="Genomic_DNA"/>
</dbReference>
<gene>
    <name evidence="2" type="ORF">G5C33_13355</name>
</gene>
<evidence type="ECO:0000313" key="2">
    <source>
        <dbReference type="EMBL" id="QIG80669.1"/>
    </source>
</evidence>
<organism evidence="2 3">
    <name type="scientific">Stakelama tenebrarum</name>
    <dbReference type="NCBI Taxonomy" id="2711215"/>
    <lineage>
        <taxon>Bacteria</taxon>
        <taxon>Pseudomonadati</taxon>
        <taxon>Pseudomonadota</taxon>
        <taxon>Alphaproteobacteria</taxon>
        <taxon>Sphingomonadales</taxon>
        <taxon>Sphingomonadaceae</taxon>
        <taxon>Stakelama</taxon>
    </lineage>
</organism>
<dbReference type="InterPro" id="IPR046659">
    <property type="entry name" value="DUF6768"/>
</dbReference>
<proteinExistence type="predicted"/>
<accession>A0A6G6Y6Y3</accession>
<dbReference type="RefSeq" id="WP_165327677.1">
    <property type="nucleotide sequence ID" value="NZ_CP049109.1"/>
</dbReference>
<dbReference type="Proteomes" id="UP000501568">
    <property type="component" value="Chromosome"/>
</dbReference>
<feature type="transmembrane region" description="Helical" evidence="1">
    <location>
        <begin position="43"/>
        <end position="64"/>
    </location>
</feature>
<keyword evidence="3" id="KW-1185">Reference proteome</keyword>
<evidence type="ECO:0000313" key="3">
    <source>
        <dbReference type="Proteomes" id="UP000501568"/>
    </source>
</evidence>
<reference evidence="2 3" key="1">
    <citation type="submission" date="2020-02" db="EMBL/GenBank/DDBJ databases">
        <authorList>
            <person name="Zheng R.K."/>
            <person name="Sun C.M."/>
        </authorList>
    </citation>
    <scope>NUCLEOTIDE SEQUENCE [LARGE SCALE GENOMIC DNA]</scope>
    <source>
        <strain evidence="3">zrk23</strain>
    </source>
</reference>
<name>A0A6G6Y6Y3_9SPHN</name>
<sequence length="124" mass="13493">MTDFDKSLGAALDADDRAFLASLDARRGLFAQMGDTMAGPLGGWAKLMLGVSVALGFALVLTVYQAVTAVELRETVLWSAASLAILVMQGFAKEWFFGRINLLAVLREVKRVELRLARMEDARG</sequence>